<proteinExistence type="predicted"/>
<organism evidence="2 3">
    <name type="scientific">Pseudoduganella ginsengisoli</name>
    <dbReference type="NCBI Taxonomy" id="1462440"/>
    <lineage>
        <taxon>Bacteria</taxon>
        <taxon>Pseudomonadati</taxon>
        <taxon>Pseudomonadota</taxon>
        <taxon>Betaproteobacteria</taxon>
        <taxon>Burkholderiales</taxon>
        <taxon>Oxalobacteraceae</taxon>
        <taxon>Telluria group</taxon>
        <taxon>Pseudoduganella</taxon>
    </lineage>
</organism>
<dbReference type="EMBL" id="WNLA01000015">
    <property type="protein sequence ID" value="MTW04453.1"/>
    <property type="molecule type" value="Genomic_DNA"/>
</dbReference>
<dbReference type="AlphaFoldDB" id="A0A6L6Q3M6"/>
<keyword evidence="1" id="KW-1133">Transmembrane helix</keyword>
<keyword evidence="3" id="KW-1185">Reference proteome</keyword>
<dbReference type="Pfam" id="PF11174">
    <property type="entry name" value="DUF2970"/>
    <property type="match status" value="1"/>
</dbReference>
<gene>
    <name evidence="2" type="ORF">GM668_20465</name>
</gene>
<reference evidence="2 3" key="1">
    <citation type="submission" date="2019-11" db="EMBL/GenBank/DDBJ databases">
        <title>Type strains purchased from KCTC, JCM and DSMZ.</title>
        <authorList>
            <person name="Lu H."/>
        </authorList>
    </citation>
    <scope>NUCLEOTIDE SEQUENCE [LARGE SCALE GENOMIC DNA]</scope>
    <source>
        <strain evidence="2 3">KCTC 42409</strain>
    </source>
</reference>
<evidence type="ECO:0000313" key="2">
    <source>
        <dbReference type="EMBL" id="MTW04453.1"/>
    </source>
</evidence>
<dbReference type="OrthoDB" id="8657357at2"/>
<dbReference type="InterPro" id="IPR021344">
    <property type="entry name" value="DUF2970"/>
</dbReference>
<keyword evidence="1" id="KW-0472">Membrane</keyword>
<sequence>MSTQRSFTQTLVAVAWSFAGLRRKRDFDEDVGALNPFYVVAGAFLGCAAFVGILLGAVRLATA</sequence>
<evidence type="ECO:0000313" key="3">
    <source>
        <dbReference type="Proteomes" id="UP000484015"/>
    </source>
</evidence>
<feature type="transmembrane region" description="Helical" evidence="1">
    <location>
        <begin position="39"/>
        <end position="61"/>
    </location>
</feature>
<accession>A0A6L6Q3M6</accession>
<keyword evidence="1" id="KW-0812">Transmembrane</keyword>
<dbReference type="Proteomes" id="UP000484015">
    <property type="component" value="Unassembled WGS sequence"/>
</dbReference>
<dbReference type="RefSeq" id="WP_155440801.1">
    <property type="nucleotide sequence ID" value="NZ_WNLA01000015.1"/>
</dbReference>
<name>A0A6L6Q3M6_9BURK</name>
<protein>
    <submittedName>
        <fullName evidence="2">DUF2970 domain-containing protein</fullName>
    </submittedName>
</protein>
<comment type="caution">
    <text evidence="2">The sequence shown here is derived from an EMBL/GenBank/DDBJ whole genome shotgun (WGS) entry which is preliminary data.</text>
</comment>
<evidence type="ECO:0000256" key="1">
    <source>
        <dbReference type="SAM" id="Phobius"/>
    </source>
</evidence>